<feature type="region of interest" description="Disordered" evidence="1">
    <location>
        <begin position="245"/>
        <end position="268"/>
    </location>
</feature>
<sequence length="579" mass="64689">MSTFPEQNAERLQDGAHGPRSAATSDLKKKVAERKKKLQDKKKPPGGFDQTPLPDAPPGYTVKFTFHKAENLPIADLRTSAADPFIHATLTTDTPTRHQEDPPLTRRTHTLRATTEPVWDEEWIVANVPSSGFTLKCRLYDEDWPDHDDRLGNVTITERHVDEYWGGFSERVFDVKKRSGSKRAYLLSGVSSALCRNVSMTPRLYLSIEVLGRSDPPHGQMYTVGPTVWIRHFSPMIGRLTGVKVNKDEEKDAEKGAPTAGDKNDGGTKKYDFQANEIQLSGPVPPKLYHRYVEFRPVIGMMFSSHGLRGRILNKALHKQHSRVYNYDSSTEYGSFKPCSEEASLQFLKMVHFDEGGRVFTYVITLDGMMRFTETGKEFGIDLLSKHTMHSDVATYIACSGEFFIRRLAHPDASESPQPSEPTHPGDDNLPGGPPKDPPPKDPRHYQLIIDNDSGTYRPDKSVLPDLKGFLERNLPGIGVVAMNCSDDKLVEMKKAQLEAKKREGPRVKMVLNRSPTGSSFSSDDESRLGDLEHGHDDDVPVRTKKERAFDVLQNPTQLKGYFGREGEGSKTATAAPAS</sequence>
<dbReference type="AlphaFoldDB" id="A0AA40DTL9"/>
<dbReference type="GO" id="GO:0010628">
    <property type="term" value="P:positive regulation of gene expression"/>
    <property type="evidence" value="ECO:0007669"/>
    <property type="project" value="TreeGrafter"/>
</dbReference>
<proteinExistence type="predicted"/>
<dbReference type="Pfam" id="PF00168">
    <property type="entry name" value="C2"/>
    <property type="match status" value="1"/>
</dbReference>
<reference evidence="3" key="1">
    <citation type="submission" date="2023-06" db="EMBL/GenBank/DDBJ databases">
        <title>Genome-scale phylogeny and comparative genomics of the fungal order Sordariales.</title>
        <authorList>
            <consortium name="Lawrence Berkeley National Laboratory"/>
            <person name="Hensen N."/>
            <person name="Bonometti L."/>
            <person name="Westerberg I."/>
            <person name="Brannstrom I.O."/>
            <person name="Guillou S."/>
            <person name="Cros-Aarteil S."/>
            <person name="Calhoun S."/>
            <person name="Haridas S."/>
            <person name="Kuo A."/>
            <person name="Mondo S."/>
            <person name="Pangilinan J."/>
            <person name="Riley R."/>
            <person name="LaButti K."/>
            <person name="Andreopoulos B."/>
            <person name="Lipzen A."/>
            <person name="Chen C."/>
            <person name="Yanf M."/>
            <person name="Daum C."/>
            <person name="Ng V."/>
            <person name="Clum A."/>
            <person name="Steindorff A."/>
            <person name="Ohm R."/>
            <person name="Martin F."/>
            <person name="Silar P."/>
            <person name="Natvig D."/>
            <person name="Lalanne C."/>
            <person name="Gautier V."/>
            <person name="Ament-velasquez S.L."/>
            <person name="Kruys A."/>
            <person name="Hutchinson M.I."/>
            <person name="Powell A.J."/>
            <person name="Barry K."/>
            <person name="Miller A.N."/>
            <person name="Grigoriev I.V."/>
            <person name="Debuchy R."/>
            <person name="Gladieux P."/>
            <person name="Thoren M.H."/>
            <person name="Johannesson H."/>
        </authorList>
    </citation>
    <scope>NUCLEOTIDE SEQUENCE</scope>
    <source>
        <strain evidence="3">SMH2392-1A</strain>
    </source>
</reference>
<dbReference type="PANTHER" id="PTHR47800:SF5">
    <property type="entry name" value="FER-1-LIKE PROTEIN 6"/>
    <property type="match status" value="1"/>
</dbReference>
<evidence type="ECO:0000256" key="1">
    <source>
        <dbReference type="SAM" id="MobiDB-lite"/>
    </source>
</evidence>
<dbReference type="RefSeq" id="XP_060294220.1">
    <property type="nucleotide sequence ID" value="XM_060447478.1"/>
</dbReference>
<feature type="region of interest" description="Disordered" evidence="1">
    <location>
        <begin position="1"/>
        <end position="56"/>
    </location>
</feature>
<dbReference type="GeneID" id="85330748"/>
<comment type="caution">
    <text evidence="3">The sequence shown here is derived from an EMBL/GenBank/DDBJ whole genome shotgun (WGS) entry which is preliminary data.</text>
</comment>
<dbReference type="Gene3D" id="2.60.40.150">
    <property type="entry name" value="C2 domain"/>
    <property type="match status" value="1"/>
</dbReference>
<name>A0AA40DTL9_9PEZI</name>
<protein>
    <submittedName>
        <fullName evidence="3">C2 domain-containing protein</fullName>
    </submittedName>
</protein>
<feature type="compositionally biased region" description="Basic and acidic residues" evidence="1">
    <location>
        <begin position="245"/>
        <end position="255"/>
    </location>
</feature>
<dbReference type="InterPro" id="IPR000008">
    <property type="entry name" value="C2_dom"/>
</dbReference>
<organism evidence="3 4">
    <name type="scientific">Lasiosphaeria miniovina</name>
    <dbReference type="NCBI Taxonomy" id="1954250"/>
    <lineage>
        <taxon>Eukaryota</taxon>
        <taxon>Fungi</taxon>
        <taxon>Dikarya</taxon>
        <taxon>Ascomycota</taxon>
        <taxon>Pezizomycotina</taxon>
        <taxon>Sordariomycetes</taxon>
        <taxon>Sordariomycetidae</taxon>
        <taxon>Sordariales</taxon>
        <taxon>Lasiosphaeriaceae</taxon>
        <taxon>Lasiosphaeria</taxon>
    </lineage>
</organism>
<feature type="compositionally biased region" description="Basic residues" evidence="1">
    <location>
        <begin position="31"/>
        <end position="40"/>
    </location>
</feature>
<dbReference type="SMART" id="SM00239">
    <property type="entry name" value="C2"/>
    <property type="match status" value="1"/>
</dbReference>
<feature type="domain" description="C2" evidence="2">
    <location>
        <begin position="42"/>
        <end position="173"/>
    </location>
</feature>
<dbReference type="PROSITE" id="PS50004">
    <property type="entry name" value="C2"/>
    <property type="match status" value="1"/>
</dbReference>
<dbReference type="InterPro" id="IPR035892">
    <property type="entry name" value="C2_domain_sf"/>
</dbReference>
<evidence type="ECO:0000313" key="3">
    <source>
        <dbReference type="EMBL" id="KAK0712897.1"/>
    </source>
</evidence>
<evidence type="ECO:0000313" key="4">
    <source>
        <dbReference type="Proteomes" id="UP001172101"/>
    </source>
</evidence>
<accession>A0AA40DTL9</accession>
<dbReference type="Proteomes" id="UP001172101">
    <property type="component" value="Unassembled WGS sequence"/>
</dbReference>
<feature type="region of interest" description="Disordered" evidence="1">
    <location>
        <begin position="412"/>
        <end position="458"/>
    </location>
</feature>
<dbReference type="PANTHER" id="PTHR47800">
    <property type="entry name" value="C2 DOMAIN-CONTAINING PROTEIN"/>
    <property type="match status" value="1"/>
</dbReference>
<dbReference type="EMBL" id="JAUIRO010000005">
    <property type="protein sequence ID" value="KAK0712897.1"/>
    <property type="molecule type" value="Genomic_DNA"/>
</dbReference>
<dbReference type="SUPFAM" id="SSF49562">
    <property type="entry name" value="C2 domain (Calcium/lipid-binding domain, CaLB)"/>
    <property type="match status" value="1"/>
</dbReference>
<keyword evidence="4" id="KW-1185">Reference proteome</keyword>
<gene>
    <name evidence="3" type="ORF">B0T26DRAFT_832117</name>
</gene>
<evidence type="ECO:0000259" key="2">
    <source>
        <dbReference type="PROSITE" id="PS50004"/>
    </source>
</evidence>
<feature type="region of interest" description="Disordered" evidence="1">
    <location>
        <begin position="512"/>
        <end position="579"/>
    </location>
</feature>
<feature type="compositionally biased region" description="Basic and acidic residues" evidence="1">
    <location>
        <begin position="525"/>
        <end position="550"/>
    </location>
</feature>